<dbReference type="KEGG" id="cqi:110687841"/>
<dbReference type="InterPro" id="IPR001128">
    <property type="entry name" value="Cyt_P450"/>
</dbReference>
<evidence type="ECO:0000313" key="8">
    <source>
        <dbReference type="Proteomes" id="UP000596660"/>
    </source>
</evidence>
<dbReference type="OrthoDB" id="1421114at2759"/>
<dbReference type="Gene3D" id="1.10.630.10">
    <property type="entry name" value="Cytochrome P450"/>
    <property type="match status" value="1"/>
</dbReference>
<dbReference type="GO" id="GO:0005506">
    <property type="term" value="F:iron ion binding"/>
    <property type="evidence" value="ECO:0007669"/>
    <property type="project" value="InterPro"/>
</dbReference>
<evidence type="ECO:0008006" key="9">
    <source>
        <dbReference type="Google" id="ProtNLM"/>
    </source>
</evidence>
<comment type="similarity">
    <text evidence="1 5">Belongs to the cytochrome P450 family.</text>
</comment>
<sequence length="518" mass="58812">MVMALIQYLEKLPINSLSSFLFLSFLIILYKWLNAPNHATIKLNKPPSPPKLPILGNLHQLGKLPHHSLRSLSQQYGDLMLLHIGRKPTLVASSAGTAREITKTHDIIFANRASLKLARKIMYDGKDIAFANYGEYWRQMKSICVLHLLSNTKVRSFRHVREEEAELMVDKIRSRPLQEVNLSDVLVGLTNDVICRAAFGRKYKGEKGCANIKELLSDLSDALGTFCMEDIVPWLSWIDCLRGVNRKADKVAFVLDEFIEMIVQEHIDRQNLQKDETDEGDKGEKLQDFVDILLEIQRENSTVLPKESVKAILSDMLSAATDTTYTLLEWAMAELLKHPRAMKELQDEVRGCISRSGKKGVDEDEVKNMKYLKAVIKETLRLHPPLPLLVFRESSQDVKVNGYDIAAGTQVIINAWTIQRDSASWEEAEEFHPERFLNSSVDFRGQDFEFIPFGAGRRSCPGISFGIVDAELVLATLTYEFNWKLPEGHAFNLDEGLGITIRKRDPIVVIPIPYSSKY</sequence>
<name>A0A803KQB0_CHEQI</name>
<keyword evidence="6" id="KW-0472">Membrane</keyword>
<dbReference type="AlphaFoldDB" id="A0A803KQB0"/>
<proteinExistence type="inferred from homology"/>
<evidence type="ECO:0000256" key="1">
    <source>
        <dbReference type="ARBA" id="ARBA00010617"/>
    </source>
</evidence>
<dbReference type="PANTHER" id="PTHR47955">
    <property type="entry name" value="CYTOCHROME P450 FAMILY 71 PROTEIN"/>
    <property type="match status" value="1"/>
</dbReference>
<gene>
    <name evidence="7" type="primary">LOC110687841</name>
</gene>
<keyword evidence="6" id="KW-1133">Transmembrane helix</keyword>
<dbReference type="InterPro" id="IPR002401">
    <property type="entry name" value="Cyt_P450_E_grp-I"/>
</dbReference>
<dbReference type="CDD" id="cd11072">
    <property type="entry name" value="CYP71-like"/>
    <property type="match status" value="1"/>
</dbReference>
<dbReference type="RefSeq" id="XP_021720178.1">
    <property type="nucleotide sequence ID" value="XM_021864486.1"/>
</dbReference>
<evidence type="ECO:0000256" key="3">
    <source>
        <dbReference type="ARBA" id="ARBA00023004"/>
    </source>
</evidence>
<dbReference type="EnsemblPlants" id="AUR62001216-RA">
    <property type="protein sequence ID" value="AUR62001216-RA:cds"/>
    <property type="gene ID" value="AUR62001216"/>
</dbReference>
<feature type="transmembrane region" description="Helical" evidence="6">
    <location>
        <begin position="12"/>
        <end position="33"/>
    </location>
</feature>
<evidence type="ECO:0000256" key="5">
    <source>
        <dbReference type="RuleBase" id="RU000461"/>
    </source>
</evidence>
<dbReference type="Proteomes" id="UP000596660">
    <property type="component" value="Unplaced"/>
</dbReference>
<keyword evidence="4 5" id="KW-0349">Heme</keyword>
<accession>A0A803KQB0</accession>
<dbReference type="PROSITE" id="PS00086">
    <property type="entry name" value="CYTOCHROME_P450"/>
    <property type="match status" value="1"/>
</dbReference>
<dbReference type="GO" id="GO:0016705">
    <property type="term" value="F:oxidoreductase activity, acting on paired donors, with incorporation or reduction of molecular oxygen"/>
    <property type="evidence" value="ECO:0007669"/>
    <property type="project" value="InterPro"/>
</dbReference>
<protein>
    <recommendedName>
        <fullName evidence="9">Cytochrome P450</fullName>
    </recommendedName>
</protein>
<dbReference type="SMR" id="A0A803KQB0"/>
<reference evidence="7" key="1">
    <citation type="journal article" date="2017" name="Nature">
        <title>The genome of Chenopodium quinoa.</title>
        <authorList>
            <person name="Jarvis D.E."/>
            <person name="Ho Y.S."/>
            <person name="Lightfoot D.J."/>
            <person name="Schmoeckel S.M."/>
            <person name="Li B."/>
            <person name="Borm T.J.A."/>
            <person name="Ohyanagi H."/>
            <person name="Mineta K."/>
            <person name="Michell C.T."/>
            <person name="Saber N."/>
            <person name="Kharbatia N.M."/>
            <person name="Rupper R.R."/>
            <person name="Sharp A.R."/>
            <person name="Dally N."/>
            <person name="Boughton B.A."/>
            <person name="Woo Y.H."/>
            <person name="Gao G."/>
            <person name="Schijlen E.G.W.M."/>
            <person name="Guo X."/>
            <person name="Momin A.A."/>
            <person name="Negrao S."/>
            <person name="Al-Babili S."/>
            <person name="Gehring C."/>
            <person name="Roessner U."/>
            <person name="Jung C."/>
            <person name="Murphy K."/>
            <person name="Arold S.T."/>
            <person name="Gojobori T."/>
            <person name="van der Linden C.G."/>
            <person name="van Loo E.N."/>
            <person name="Jellen E.N."/>
            <person name="Maughan P.J."/>
            <person name="Tester M."/>
        </authorList>
    </citation>
    <scope>NUCLEOTIDE SEQUENCE [LARGE SCALE GENOMIC DNA]</scope>
    <source>
        <strain evidence="7">cv. PI 614886</strain>
    </source>
</reference>
<keyword evidence="5" id="KW-0503">Monooxygenase</keyword>
<evidence type="ECO:0000256" key="6">
    <source>
        <dbReference type="SAM" id="Phobius"/>
    </source>
</evidence>
<evidence type="ECO:0000313" key="7">
    <source>
        <dbReference type="EnsemblPlants" id="AUR62001216-RA:cds"/>
    </source>
</evidence>
<dbReference type="InterPro" id="IPR036396">
    <property type="entry name" value="Cyt_P450_sf"/>
</dbReference>
<keyword evidence="6" id="KW-0812">Transmembrane</keyword>
<dbReference type="GO" id="GO:0020037">
    <property type="term" value="F:heme binding"/>
    <property type="evidence" value="ECO:0007669"/>
    <property type="project" value="InterPro"/>
</dbReference>
<keyword evidence="3 4" id="KW-0408">Iron</keyword>
<dbReference type="PANTHER" id="PTHR47955:SF15">
    <property type="entry name" value="CYTOCHROME P450 71A2-LIKE"/>
    <property type="match status" value="1"/>
</dbReference>
<dbReference type="Pfam" id="PF00067">
    <property type="entry name" value="p450"/>
    <property type="match status" value="1"/>
</dbReference>
<dbReference type="OMA" id="VTHMLNA"/>
<feature type="binding site" description="axial binding residue" evidence="4">
    <location>
        <position position="460"/>
    </location>
    <ligand>
        <name>heme</name>
        <dbReference type="ChEBI" id="CHEBI:30413"/>
    </ligand>
    <ligandPart>
        <name>Fe</name>
        <dbReference type="ChEBI" id="CHEBI:18248"/>
    </ligandPart>
</feature>
<dbReference type="PRINTS" id="PR00385">
    <property type="entry name" value="P450"/>
</dbReference>
<organism evidence="7 8">
    <name type="scientific">Chenopodium quinoa</name>
    <name type="common">Quinoa</name>
    <dbReference type="NCBI Taxonomy" id="63459"/>
    <lineage>
        <taxon>Eukaryota</taxon>
        <taxon>Viridiplantae</taxon>
        <taxon>Streptophyta</taxon>
        <taxon>Embryophyta</taxon>
        <taxon>Tracheophyta</taxon>
        <taxon>Spermatophyta</taxon>
        <taxon>Magnoliopsida</taxon>
        <taxon>eudicotyledons</taxon>
        <taxon>Gunneridae</taxon>
        <taxon>Pentapetalae</taxon>
        <taxon>Caryophyllales</taxon>
        <taxon>Chenopodiaceae</taxon>
        <taxon>Chenopodioideae</taxon>
        <taxon>Atripliceae</taxon>
        <taxon>Chenopodium</taxon>
    </lineage>
</organism>
<evidence type="ECO:0000256" key="4">
    <source>
        <dbReference type="PIRSR" id="PIRSR602401-1"/>
    </source>
</evidence>
<comment type="cofactor">
    <cofactor evidence="4">
        <name>heme</name>
        <dbReference type="ChEBI" id="CHEBI:30413"/>
    </cofactor>
</comment>
<dbReference type="GO" id="GO:0004497">
    <property type="term" value="F:monooxygenase activity"/>
    <property type="evidence" value="ECO:0007669"/>
    <property type="project" value="UniProtKB-KW"/>
</dbReference>
<dbReference type="Gramene" id="AUR62001216-RA">
    <property type="protein sequence ID" value="AUR62001216-RA:cds"/>
    <property type="gene ID" value="AUR62001216"/>
</dbReference>
<dbReference type="GeneID" id="110687841"/>
<keyword evidence="2 4" id="KW-0479">Metal-binding</keyword>
<evidence type="ECO:0000256" key="2">
    <source>
        <dbReference type="ARBA" id="ARBA00022723"/>
    </source>
</evidence>
<dbReference type="PRINTS" id="PR00463">
    <property type="entry name" value="EP450I"/>
</dbReference>
<keyword evidence="5" id="KW-0560">Oxidoreductase</keyword>
<dbReference type="SUPFAM" id="SSF48264">
    <property type="entry name" value="Cytochrome P450"/>
    <property type="match status" value="1"/>
</dbReference>
<dbReference type="FunFam" id="1.10.630.10:FF:000011">
    <property type="entry name" value="Cytochrome P450 83B1"/>
    <property type="match status" value="1"/>
</dbReference>
<keyword evidence="8" id="KW-1185">Reference proteome</keyword>
<reference evidence="7" key="2">
    <citation type="submission" date="2021-03" db="UniProtKB">
        <authorList>
            <consortium name="EnsemblPlants"/>
        </authorList>
    </citation>
    <scope>IDENTIFICATION</scope>
</reference>
<dbReference type="InterPro" id="IPR017972">
    <property type="entry name" value="Cyt_P450_CS"/>
</dbReference>